<dbReference type="Pfam" id="PF11955">
    <property type="entry name" value="PORR"/>
    <property type="match status" value="1"/>
</dbReference>
<reference evidence="3" key="1">
    <citation type="submission" date="2013-09" db="EMBL/GenBank/DDBJ databases">
        <title>Corchorus olitorius genome sequencing.</title>
        <authorList>
            <person name="Alam M."/>
            <person name="Haque M.S."/>
            <person name="Islam M.S."/>
            <person name="Emdad E.M."/>
            <person name="Islam M.M."/>
            <person name="Ahmed B."/>
            <person name="Halim A."/>
            <person name="Hossen Q.M.M."/>
            <person name="Hossain M.Z."/>
            <person name="Ahmed R."/>
            <person name="Khan M.M."/>
            <person name="Islam R."/>
            <person name="Rashid M.M."/>
            <person name="Khan S.A."/>
            <person name="Rahman M.S."/>
            <person name="Alam M."/>
            <person name="Yahiya A.S."/>
            <person name="Khan M.S."/>
            <person name="Azam M.S."/>
            <person name="Haque T."/>
            <person name="Lashkar M.Z.H."/>
            <person name="Akhand A.I."/>
            <person name="Morshed G."/>
            <person name="Roy S."/>
            <person name="Uddin K.S."/>
            <person name="Rabeya T."/>
            <person name="Hossain A.S."/>
            <person name="Chowdhury A."/>
            <person name="Snigdha A.R."/>
            <person name="Mortoza M.S."/>
            <person name="Matin S.A."/>
            <person name="Hoque S.M.E."/>
            <person name="Islam M.K."/>
            <person name="Roy D.K."/>
            <person name="Haider R."/>
            <person name="Moosa M.M."/>
            <person name="Elias S.M."/>
            <person name="Hasan A.M."/>
            <person name="Jahan S."/>
            <person name="Shafiuddin M."/>
            <person name="Mahmood N."/>
            <person name="Shommy N.S."/>
        </authorList>
    </citation>
    <scope>NUCLEOTIDE SEQUENCE [LARGE SCALE GENOMIC DNA]</scope>
    <source>
        <strain evidence="3">cv. O-4</strain>
    </source>
</reference>
<dbReference type="STRING" id="93759.A0A1R3FVD2"/>
<comment type="caution">
    <text evidence="2">The sequence shown here is derived from an EMBL/GenBank/DDBJ whole genome shotgun (WGS) entry which is preliminary data.</text>
</comment>
<dbReference type="PANTHER" id="PTHR31476">
    <property type="entry name" value="PROTEIN WHAT'S THIS FACTOR 1 HOMOLOG, CHLOROPLASTIC"/>
    <property type="match status" value="1"/>
</dbReference>
<evidence type="ECO:0000259" key="1">
    <source>
        <dbReference type="Pfam" id="PF11955"/>
    </source>
</evidence>
<organism evidence="2 3">
    <name type="scientific">Corchorus olitorius</name>
    <dbReference type="NCBI Taxonomy" id="93759"/>
    <lineage>
        <taxon>Eukaryota</taxon>
        <taxon>Viridiplantae</taxon>
        <taxon>Streptophyta</taxon>
        <taxon>Embryophyta</taxon>
        <taxon>Tracheophyta</taxon>
        <taxon>Spermatophyta</taxon>
        <taxon>Magnoliopsida</taxon>
        <taxon>eudicotyledons</taxon>
        <taxon>Gunneridae</taxon>
        <taxon>Pentapetalae</taxon>
        <taxon>rosids</taxon>
        <taxon>malvids</taxon>
        <taxon>Malvales</taxon>
        <taxon>Malvaceae</taxon>
        <taxon>Grewioideae</taxon>
        <taxon>Apeibeae</taxon>
        <taxon>Corchorus</taxon>
    </lineage>
</organism>
<sequence length="258" mass="30287">MDLEIVELVDRDESLAVAQVEEWREKEYKDKWLSAFEITYAFPIHFPIGFKIERGYREKLKNWQRLPYLKAYESKDVLKVRTCGGIERFENRAVGIIHELLSLTVEKMLEVERLAHFRKDFAIEVMVRELLLKHPGIFYVCTKGSVQTVFLREAYSKGYLVMPDPIYLVRRKMLDLILLECRNTRSLEYREDIKEERIGVVFKANGVGRRDGDWVIPILDGYEENVVESPCKINNSEQRVDGWVLHAARGNDNLMQGQ</sequence>
<dbReference type="InterPro" id="IPR021099">
    <property type="entry name" value="PORR_domain"/>
</dbReference>
<dbReference type="AlphaFoldDB" id="A0A1R3FVD2"/>
<feature type="domain" description="PORR" evidence="1">
    <location>
        <begin position="4"/>
        <end position="179"/>
    </location>
</feature>
<dbReference type="GO" id="GO:0003723">
    <property type="term" value="F:RNA binding"/>
    <property type="evidence" value="ECO:0007669"/>
    <property type="project" value="InterPro"/>
</dbReference>
<dbReference type="PANTHER" id="PTHR31476:SF12">
    <property type="entry name" value="UBIQUITIN CARBOXYL-TERMINAL HYDROLASE FAMILY PROTEIN"/>
    <property type="match status" value="1"/>
</dbReference>
<proteinExistence type="predicted"/>
<evidence type="ECO:0000313" key="2">
    <source>
        <dbReference type="EMBL" id="OMO49809.1"/>
    </source>
</evidence>
<name>A0A1R3FVD2_9ROSI</name>
<dbReference type="EMBL" id="AWUE01024770">
    <property type="protein sequence ID" value="OMO49809.1"/>
    <property type="molecule type" value="Genomic_DNA"/>
</dbReference>
<dbReference type="Proteomes" id="UP000187203">
    <property type="component" value="Unassembled WGS sequence"/>
</dbReference>
<gene>
    <name evidence="2" type="ORF">COLO4_38361</name>
</gene>
<protein>
    <recommendedName>
        <fullName evidence="1">PORR domain-containing protein</fullName>
    </recommendedName>
</protein>
<dbReference type="InterPro" id="IPR045040">
    <property type="entry name" value="PORR_fam"/>
</dbReference>
<evidence type="ECO:0000313" key="3">
    <source>
        <dbReference type="Proteomes" id="UP000187203"/>
    </source>
</evidence>
<accession>A0A1R3FVD2</accession>
<keyword evidence="3" id="KW-1185">Reference proteome</keyword>
<dbReference type="OrthoDB" id="1551582at2759"/>